<dbReference type="SUPFAM" id="SSF52200">
    <property type="entry name" value="Toll/Interleukin receptor TIR domain"/>
    <property type="match status" value="1"/>
</dbReference>
<sequence length="662" mass="71014">MLLKPGLDVIVLCHPGDHGLAARPFERLWEHVHRDRPDAMAGGSVEVYLHSRAWDGESGPPRWLAALERGADRMDEAWFTTVVPVLGPALARAYSQDPVWASAIDHLLAAADGGADRLKVAALQTPTAGIMTSPLWHTVKRRLTLDARSFDDGAVLCREVARVSAQTVYTALGEPDPIKVFVSHAKRDLEPDGIVEVVRDVLRDMHMGEFFDAVSLQPGELLFEGLDEGTEASAMLAVITEHYSQSKSTARELIRAKTENRAIAGVADLAGRVEHRTFATSDFRVAHASSSDLREPVEQALNHLVDRSLEVALDLYKWAALQDALGHAVATTAQPCMVTIDHYRERLAARGATDTPVWVYSGPRAFPDDLAMLHRLSRSPELPQGIRIVHQREINAAETRADAPGVFTPLPEDALEGVCVQLSVSDSFDLERLGLDQRHCRLAVAEIAQAVFAAGGTVVYGGDLREDGFTWLLAEQAAKYGRRGFPVLRVFLAAGVHARLGPDDLARFDAVAGINGETVLLGPSGDTVPQPAPTPLPQQEKAIAMSAARRTMAAASDALVTVGGRYDPVLRPRPGVWEEILHAAASNSPLFLAGGFGGASAAALAAVDTPRPDTGDLHAALRSATVNPGLDAEERAALAGTHRSSLIASLVLKGLLAVKREA</sequence>
<accession>A0A4S8PJG8</accession>
<dbReference type="RefSeq" id="WP_136529014.1">
    <property type="nucleotide sequence ID" value="NZ_STGX01000004.1"/>
</dbReference>
<dbReference type="AlphaFoldDB" id="A0A4S8PJG8"/>
<gene>
    <name evidence="1" type="ORF">E9998_07125</name>
</gene>
<dbReference type="InterPro" id="IPR041160">
    <property type="entry name" value="LD_cluster2"/>
</dbReference>
<dbReference type="EMBL" id="STGX01000004">
    <property type="protein sequence ID" value="THV30141.1"/>
    <property type="molecule type" value="Genomic_DNA"/>
</dbReference>
<comment type="caution">
    <text evidence="1">The sequence shown here is derived from an EMBL/GenBank/DDBJ whole genome shotgun (WGS) entry which is preliminary data.</text>
</comment>
<protein>
    <submittedName>
        <fullName evidence="1">TIR domain-containing protein</fullName>
    </submittedName>
</protein>
<dbReference type="OrthoDB" id="104289at2"/>
<keyword evidence="2" id="KW-1185">Reference proteome</keyword>
<evidence type="ECO:0000313" key="2">
    <source>
        <dbReference type="Proteomes" id="UP000305792"/>
    </source>
</evidence>
<dbReference type="InterPro" id="IPR035897">
    <property type="entry name" value="Toll_tir_struct_dom_sf"/>
</dbReference>
<dbReference type="Pfam" id="PF18163">
    <property type="entry name" value="LD_cluster2"/>
    <property type="match status" value="1"/>
</dbReference>
<proteinExistence type="predicted"/>
<name>A0A4S8PJG8_9ACTN</name>
<evidence type="ECO:0000313" key="1">
    <source>
        <dbReference type="EMBL" id="THV30141.1"/>
    </source>
</evidence>
<organism evidence="1 2">
    <name type="scientific">Glycomyces paridis</name>
    <dbReference type="NCBI Taxonomy" id="2126555"/>
    <lineage>
        <taxon>Bacteria</taxon>
        <taxon>Bacillati</taxon>
        <taxon>Actinomycetota</taxon>
        <taxon>Actinomycetes</taxon>
        <taxon>Glycomycetales</taxon>
        <taxon>Glycomycetaceae</taxon>
        <taxon>Glycomyces</taxon>
    </lineage>
</organism>
<reference evidence="1 2" key="1">
    <citation type="journal article" date="2018" name="Int. J. Syst. Evol. Microbiol.">
        <title>Glycomyces paridis sp. nov., isolated from the medicinal plant Paris polyphylla.</title>
        <authorList>
            <person name="Fang X.M."/>
            <person name="Bai J.L."/>
            <person name="Su J."/>
            <person name="Zhao L.L."/>
            <person name="Liu H.Y."/>
            <person name="Ma B.P."/>
            <person name="Zhang Y.Q."/>
            <person name="Yu L.Y."/>
        </authorList>
    </citation>
    <scope>NUCLEOTIDE SEQUENCE [LARGE SCALE GENOMIC DNA]</scope>
    <source>
        <strain evidence="1 2">CPCC 204357</strain>
    </source>
</reference>
<dbReference type="Gene3D" id="3.40.50.10140">
    <property type="entry name" value="Toll/interleukin-1 receptor homology (TIR) domain"/>
    <property type="match status" value="1"/>
</dbReference>
<dbReference type="Proteomes" id="UP000305792">
    <property type="component" value="Unassembled WGS sequence"/>
</dbReference>